<protein>
    <recommendedName>
        <fullName evidence="5">Cyclase dehydrase</fullName>
    </recommendedName>
</protein>
<organism evidence="3 4">
    <name type="scientific">Azospirillum brasilense</name>
    <dbReference type="NCBI Taxonomy" id="192"/>
    <lineage>
        <taxon>Bacteria</taxon>
        <taxon>Pseudomonadati</taxon>
        <taxon>Pseudomonadota</taxon>
        <taxon>Alphaproteobacteria</taxon>
        <taxon>Rhodospirillales</taxon>
        <taxon>Azospirillaceae</taxon>
        <taxon>Azospirillum</taxon>
    </lineage>
</organism>
<dbReference type="AlphaFoldDB" id="A0A560ASS2"/>
<keyword evidence="2" id="KW-0472">Membrane</keyword>
<feature type="compositionally biased region" description="Basic and acidic residues" evidence="1">
    <location>
        <begin position="162"/>
        <end position="171"/>
    </location>
</feature>
<evidence type="ECO:0000256" key="1">
    <source>
        <dbReference type="SAM" id="MobiDB-lite"/>
    </source>
</evidence>
<evidence type="ECO:0000256" key="2">
    <source>
        <dbReference type="SAM" id="Phobius"/>
    </source>
</evidence>
<evidence type="ECO:0000313" key="3">
    <source>
        <dbReference type="EMBL" id="TWA63408.1"/>
    </source>
</evidence>
<gene>
    <name evidence="3" type="ORF">FBZ82_11366</name>
</gene>
<dbReference type="EMBL" id="VITF01000013">
    <property type="protein sequence ID" value="TWA63408.1"/>
    <property type="molecule type" value="Genomic_DNA"/>
</dbReference>
<evidence type="ECO:0000313" key="4">
    <source>
        <dbReference type="Proteomes" id="UP000316083"/>
    </source>
</evidence>
<accession>A0A560ASS2</accession>
<feature type="transmembrane region" description="Helical" evidence="2">
    <location>
        <begin position="12"/>
        <end position="31"/>
    </location>
</feature>
<feature type="compositionally biased region" description="Polar residues" evidence="1">
    <location>
        <begin position="175"/>
        <end position="184"/>
    </location>
</feature>
<proteinExistence type="predicted"/>
<keyword evidence="2" id="KW-1133">Transmembrane helix</keyword>
<dbReference type="Proteomes" id="UP000316083">
    <property type="component" value="Unassembled WGS sequence"/>
</dbReference>
<dbReference type="RefSeq" id="WP_145678868.1">
    <property type="nucleotide sequence ID" value="NZ_VITF01000013.1"/>
</dbReference>
<sequence>MAYYRRNSSADRMARGLGWFSIGLGVAELVAGRRIARWMGMEEQAGLIRAYGAREVATGVGLLAMGDARPWMWGRIAGDALDLATLATAHHDGNPRRENVATALGAVAAVTALDVLCTAMLHREEATAWTPPPDYSDRSGLPRPPAAMRGAAKDAPIPADMRTPDILRFEPAKVGQQQPALPAP</sequence>
<keyword evidence="2" id="KW-0812">Transmembrane</keyword>
<feature type="region of interest" description="Disordered" evidence="1">
    <location>
        <begin position="128"/>
        <end position="184"/>
    </location>
</feature>
<evidence type="ECO:0008006" key="5">
    <source>
        <dbReference type="Google" id="ProtNLM"/>
    </source>
</evidence>
<comment type="caution">
    <text evidence="3">The sequence shown here is derived from an EMBL/GenBank/DDBJ whole genome shotgun (WGS) entry which is preliminary data.</text>
</comment>
<name>A0A560ASS2_AZOBR</name>
<reference evidence="3 4" key="1">
    <citation type="submission" date="2019-06" db="EMBL/GenBank/DDBJ databases">
        <title>Genomic Encyclopedia of Type Strains, Phase IV (KMG-V): Genome sequencing to study the core and pangenomes of soil and plant-associated prokaryotes.</title>
        <authorList>
            <person name="Whitman W."/>
        </authorList>
    </citation>
    <scope>NUCLEOTIDE SEQUENCE [LARGE SCALE GENOMIC DNA]</scope>
    <source>
        <strain evidence="3 4">BR 11796</strain>
    </source>
</reference>